<keyword evidence="1" id="KW-0677">Repeat</keyword>
<dbReference type="Pfam" id="PF12796">
    <property type="entry name" value="Ank_2"/>
    <property type="match status" value="1"/>
</dbReference>
<evidence type="ECO:0000256" key="1">
    <source>
        <dbReference type="ARBA" id="ARBA00022737"/>
    </source>
</evidence>
<evidence type="ECO:0000256" key="2">
    <source>
        <dbReference type="ARBA" id="ARBA00023043"/>
    </source>
</evidence>
<reference evidence="4 5" key="1">
    <citation type="submission" date="2016-12" db="EMBL/GenBank/DDBJ databases">
        <authorList>
            <person name="Song W.-J."/>
            <person name="Kurnit D.M."/>
        </authorList>
    </citation>
    <scope>NUCLEOTIDE SEQUENCE [LARGE SCALE GENOMIC DNA]</scope>
    <source>
        <strain evidence="4 5">DSM 14810</strain>
    </source>
</reference>
<evidence type="ECO:0000313" key="5">
    <source>
        <dbReference type="Proteomes" id="UP000184097"/>
    </source>
</evidence>
<accession>A0A1M7RT47</accession>
<dbReference type="PROSITE" id="PS50088">
    <property type="entry name" value="ANK_REPEAT"/>
    <property type="match status" value="2"/>
</dbReference>
<dbReference type="PROSITE" id="PS50297">
    <property type="entry name" value="ANK_REP_REGION"/>
    <property type="match status" value="1"/>
</dbReference>
<dbReference type="PANTHER" id="PTHR24171">
    <property type="entry name" value="ANKYRIN REPEAT DOMAIN-CONTAINING PROTEIN 39-RELATED"/>
    <property type="match status" value="1"/>
</dbReference>
<organism evidence="4 5">
    <name type="scientific">Butyrivibrio hungatei DSM 14810</name>
    <dbReference type="NCBI Taxonomy" id="1121132"/>
    <lineage>
        <taxon>Bacteria</taxon>
        <taxon>Bacillati</taxon>
        <taxon>Bacillota</taxon>
        <taxon>Clostridia</taxon>
        <taxon>Lachnospirales</taxon>
        <taxon>Lachnospiraceae</taxon>
        <taxon>Butyrivibrio</taxon>
    </lineage>
</organism>
<dbReference type="SMART" id="SM00248">
    <property type="entry name" value="ANK"/>
    <property type="match status" value="4"/>
</dbReference>
<evidence type="ECO:0000313" key="4">
    <source>
        <dbReference type="EMBL" id="SHN49449.1"/>
    </source>
</evidence>
<protein>
    <submittedName>
        <fullName evidence="4">Ankyrin repeat-containing protein</fullName>
    </submittedName>
</protein>
<dbReference type="InterPro" id="IPR036770">
    <property type="entry name" value="Ankyrin_rpt-contain_sf"/>
</dbReference>
<gene>
    <name evidence="4" type="ORF">SAMN02745247_00305</name>
</gene>
<dbReference type="RefSeq" id="WP_083572600.1">
    <property type="nucleotide sequence ID" value="NZ_FRDH01000003.1"/>
</dbReference>
<keyword evidence="2 3" id="KW-0040">ANK repeat</keyword>
<feature type="repeat" description="ANK" evidence="3">
    <location>
        <begin position="112"/>
        <end position="138"/>
    </location>
</feature>
<name>A0A1M7RT47_9FIRM</name>
<dbReference type="PANTHER" id="PTHR24171:SF9">
    <property type="entry name" value="ANKYRIN REPEAT DOMAIN-CONTAINING PROTEIN 39"/>
    <property type="match status" value="1"/>
</dbReference>
<sequence length="373" mass="41767">MANLKKIIPDEFSDLCYGKSNEPWTNEDIEKCKAILSECELDATYAGGYKYTALHETNLPLEIVEWLVERGADVNAPNTYGTPLCKHARMGNYEICKFLIGHGADVQATDYEGETPLFDAADSGKIDIVKLLLDNGADPKHHTLPVYDNLTPLLYMIRRLEPGEKNKSEIAKILIDACGGKEGIPTEEWEKAREYIRKIGDRHELAKANYPDYSFEASDAEMDKFYEIFDVVPAKPIIKHDGVSPITVDMSLPVEEIHDALWDYLVPGSGKCKNVQGEVIRVTGRVADETLRNGGINWDSSYSKMVKALEKYLSMGTPLEEADIEKVRNAALEIDNSKGCCDKEPVELLEEMAVKWVSLNSNPIKLGRASYKR</sequence>
<evidence type="ECO:0000256" key="3">
    <source>
        <dbReference type="PROSITE-ProRule" id="PRU00023"/>
    </source>
</evidence>
<dbReference type="SUPFAM" id="SSF48403">
    <property type="entry name" value="Ankyrin repeat"/>
    <property type="match status" value="1"/>
</dbReference>
<dbReference type="AlphaFoldDB" id="A0A1M7RT47"/>
<feature type="repeat" description="ANK" evidence="3">
    <location>
        <begin position="79"/>
        <end position="111"/>
    </location>
</feature>
<dbReference type="Gene3D" id="1.25.40.20">
    <property type="entry name" value="Ankyrin repeat-containing domain"/>
    <property type="match status" value="1"/>
</dbReference>
<dbReference type="Proteomes" id="UP000184097">
    <property type="component" value="Unassembled WGS sequence"/>
</dbReference>
<proteinExistence type="predicted"/>
<dbReference type="InterPro" id="IPR002110">
    <property type="entry name" value="Ankyrin_rpt"/>
</dbReference>
<dbReference type="EMBL" id="FRDH01000003">
    <property type="protein sequence ID" value="SHN49449.1"/>
    <property type="molecule type" value="Genomic_DNA"/>
</dbReference>